<evidence type="ECO:0000256" key="4">
    <source>
        <dbReference type="ARBA" id="ARBA00022692"/>
    </source>
</evidence>
<evidence type="ECO:0000256" key="6">
    <source>
        <dbReference type="ARBA" id="ARBA00023136"/>
    </source>
</evidence>
<feature type="transmembrane region" description="Helical" evidence="7">
    <location>
        <begin position="337"/>
        <end position="358"/>
    </location>
</feature>
<accession>A0A8J4SSE1</accession>
<dbReference type="GO" id="GO:0055085">
    <property type="term" value="P:transmembrane transport"/>
    <property type="evidence" value="ECO:0007669"/>
    <property type="project" value="InterPro"/>
</dbReference>
<evidence type="ECO:0000256" key="5">
    <source>
        <dbReference type="ARBA" id="ARBA00022989"/>
    </source>
</evidence>
<dbReference type="Proteomes" id="UP000702964">
    <property type="component" value="Unassembled WGS sequence"/>
</dbReference>
<feature type="transmembrane region" description="Helical" evidence="7">
    <location>
        <begin position="242"/>
        <end position="264"/>
    </location>
</feature>
<reference evidence="10" key="2">
    <citation type="submission" date="2020-02" db="EMBL/GenBank/DDBJ databases">
        <authorList>
            <person name="Studholme D.J."/>
        </authorList>
    </citation>
    <scope>NUCLEOTIDE SEQUENCE</scope>
    <source>
        <strain evidence="10">00238/432</strain>
    </source>
</reference>
<protein>
    <recommendedName>
        <fullName evidence="9">ABC transmembrane type-1 domain-containing protein</fullName>
    </recommendedName>
</protein>
<feature type="transmembrane region" description="Helical" evidence="7">
    <location>
        <begin position="301"/>
        <end position="325"/>
    </location>
</feature>
<dbReference type="PROSITE" id="PS50928">
    <property type="entry name" value="ABC_TM1"/>
    <property type="match status" value="2"/>
</dbReference>
<dbReference type="InterPro" id="IPR051393">
    <property type="entry name" value="ABC_transporter_permease"/>
</dbReference>
<dbReference type="PANTHER" id="PTHR30193:SF37">
    <property type="entry name" value="INNER MEMBRANE ABC TRANSPORTER PERMEASE PROTEIN YCJO"/>
    <property type="match status" value="1"/>
</dbReference>
<reference evidence="10" key="1">
    <citation type="journal article" date="2015" name="Genom Data">
        <title>Draft genome sequences of Phytophthora kernoviae and Phytophthora ramorum lineage EU2 from Scotland.</title>
        <authorList>
            <person name="Sambles C."/>
            <person name="Schlenzig A."/>
            <person name="O'Neill P."/>
            <person name="Grant M."/>
            <person name="Studholme D.J."/>
        </authorList>
    </citation>
    <scope>NUCLEOTIDE SEQUENCE</scope>
    <source>
        <strain evidence="10">00238/432</strain>
    </source>
</reference>
<feature type="domain" description="ABC transmembrane type-1" evidence="9">
    <location>
        <begin position="51"/>
        <end position="263"/>
    </location>
</feature>
<keyword evidence="3" id="KW-1003">Cell membrane</keyword>
<feature type="transmembrane region" description="Helical" evidence="7">
    <location>
        <begin position="140"/>
        <end position="162"/>
    </location>
</feature>
<dbReference type="InterPro" id="IPR035906">
    <property type="entry name" value="MetI-like_sf"/>
</dbReference>
<evidence type="ECO:0000313" key="10">
    <source>
        <dbReference type="EMBL" id="KAF4324658.1"/>
    </source>
</evidence>
<keyword evidence="8" id="KW-0732">Signal</keyword>
<dbReference type="GO" id="GO:0005886">
    <property type="term" value="C:plasma membrane"/>
    <property type="evidence" value="ECO:0007669"/>
    <property type="project" value="UniProtKB-SubCell"/>
</dbReference>
<dbReference type="PANTHER" id="PTHR30193">
    <property type="entry name" value="ABC TRANSPORTER PERMEASE PROTEIN"/>
    <property type="match status" value="1"/>
</dbReference>
<feature type="transmembrane region" description="Helical" evidence="7">
    <location>
        <begin position="436"/>
        <end position="458"/>
    </location>
</feature>
<feature type="chain" id="PRO_5035252390" description="ABC transmembrane type-1 domain-containing protein" evidence="8">
    <location>
        <begin position="17"/>
        <end position="473"/>
    </location>
</feature>
<comment type="subcellular location">
    <subcellularLocation>
        <location evidence="1">Cell membrane</location>
        <topology evidence="1">Multi-pass membrane protein</topology>
    </subcellularLocation>
</comment>
<feature type="transmembrane region" description="Helical" evidence="7">
    <location>
        <begin position="379"/>
        <end position="404"/>
    </location>
</feature>
<keyword evidence="2" id="KW-0813">Transport</keyword>
<dbReference type="EMBL" id="AOFI03000015">
    <property type="protein sequence ID" value="KAF4324658.1"/>
    <property type="molecule type" value="Genomic_DNA"/>
</dbReference>
<sequence>MVLGFTLLLLFPMGLALYMSLTDWPLLGEHHFIGLENYRNVMTDAMFWKVLANTVYFTAGLVPLNIVLALLLALLLSRSLRGIGIFRTAIFVPVMTSLIVWSIVWKLMYATESGLINQLLLMMGIKGPAWLYNQDLAMPAVIVTSVLKNVGLNMVLFIAAIQQVPRSLYEAATLDGAGRRGTFFNVTLPMITPTVFLTMVMTVIGSLKVFGQIYVMTQGGPSNSTKVLVYYIWEKAFKLFQFGYASALAYVLFFIVLILTLLQWQLRKSLYIAAVVVVGTVFFASLAGYAFAKIPFKGRNVVFLILLSAMMIPHEVTAIPMFLFMRQLGWIDTHLPLILLPIFGAGGVFGIFVMRQFFITVPTELEEAAMIDGCNRFRIYARIMLPIAKPGMATLTIFTFVTIWNEFFDPLIFINSRELMTLPLGLSLFTDEVGTAWQYLMSATVMATLPLLIVFFLAQRRFIEGVAMTGLKE</sequence>
<gene>
    <name evidence="10" type="ORF">G195_001998</name>
</gene>
<evidence type="ECO:0000256" key="3">
    <source>
        <dbReference type="ARBA" id="ARBA00022475"/>
    </source>
</evidence>
<proteinExistence type="predicted"/>
<feature type="transmembrane region" description="Helical" evidence="7">
    <location>
        <begin position="270"/>
        <end position="292"/>
    </location>
</feature>
<name>A0A8J4SSE1_9STRA</name>
<feature type="transmembrane region" description="Helical" evidence="7">
    <location>
        <begin position="88"/>
        <end position="109"/>
    </location>
</feature>
<dbReference type="Gene3D" id="1.10.3720.10">
    <property type="entry name" value="MetI-like"/>
    <property type="match status" value="2"/>
</dbReference>
<organism evidence="10 11">
    <name type="scientific">Phytophthora kernoviae 00238/432</name>
    <dbReference type="NCBI Taxonomy" id="1284355"/>
    <lineage>
        <taxon>Eukaryota</taxon>
        <taxon>Sar</taxon>
        <taxon>Stramenopiles</taxon>
        <taxon>Oomycota</taxon>
        <taxon>Peronosporomycetes</taxon>
        <taxon>Peronosporales</taxon>
        <taxon>Peronosporaceae</taxon>
        <taxon>Phytophthora</taxon>
    </lineage>
</organism>
<evidence type="ECO:0000313" key="11">
    <source>
        <dbReference type="Proteomes" id="UP000702964"/>
    </source>
</evidence>
<feature type="transmembrane region" description="Helical" evidence="7">
    <location>
        <begin position="55"/>
        <end position="76"/>
    </location>
</feature>
<keyword evidence="6 7" id="KW-0472">Membrane</keyword>
<dbReference type="Pfam" id="PF00528">
    <property type="entry name" value="BPD_transp_1"/>
    <property type="match status" value="2"/>
</dbReference>
<evidence type="ECO:0000256" key="1">
    <source>
        <dbReference type="ARBA" id="ARBA00004651"/>
    </source>
</evidence>
<evidence type="ECO:0000256" key="2">
    <source>
        <dbReference type="ARBA" id="ARBA00022448"/>
    </source>
</evidence>
<feature type="domain" description="ABC transmembrane type-1" evidence="9">
    <location>
        <begin position="266"/>
        <end position="458"/>
    </location>
</feature>
<dbReference type="AlphaFoldDB" id="A0A8J4SSE1"/>
<dbReference type="InterPro" id="IPR000515">
    <property type="entry name" value="MetI-like"/>
</dbReference>
<evidence type="ECO:0000256" key="7">
    <source>
        <dbReference type="SAM" id="Phobius"/>
    </source>
</evidence>
<feature type="transmembrane region" description="Helical" evidence="7">
    <location>
        <begin position="182"/>
        <end position="207"/>
    </location>
</feature>
<feature type="signal peptide" evidence="8">
    <location>
        <begin position="1"/>
        <end position="16"/>
    </location>
</feature>
<keyword evidence="5 7" id="KW-1133">Transmembrane helix</keyword>
<evidence type="ECO:0000256" key="8">
    <source>
        <dbReference type="SAM" id="SignalP"/>
    </source>
</evidence>
<comment type="caution">
    <text evidence="10">The sequence shown here is derived from an EMBL/GenBank/DDBJ whole genome shotgun (WGS) entry which is preliminary data.</text>
</comment>
<dbReference type="CDD" id="cd06261">
    <property type="entry name" value="TM_PBP2"/>
    <property type="match status" value="2"/>
</dbReference>
<dbReference type="SUPFAM" id="SSF161098">
    <property type="entry name" value="MetI-like"/>
    <property type="match status" value="2"/>
</dbReference>
<evidence type="ECO:0000259" key="9">
    <source>
        <dbReference type="PROSITE" id="PS50928"/>
    </source>
</evidence>
<keyword evidence="4 7" id="KW-0812">Transmembrane</keyword>